<proteinExistence type="predicted"/>
<evidence type="ECO:0000256" key="3">
    <source>
        <dbReference type="ARBA" id="ARBA00022729"/>
    </source>
</evidence>
<organism evidence="9">
    <name type="scientific">Borrelia hermsii YBT</name>
    <dbReference type="NCBI Taxonomy" id="1313295"/>
    <lineage>
        <taxon>Bacteria</taxon>
        <taxon>Pseudomonadati</taxon>
        <taxon>Spirochaetota</taxon>
        <taxon>Spirochaetia</taxon>
        <taxon>Spirochaetales</taxon>
        <taxon>Borreliaceae</taxon>
        <taxon>Borrelia</taxon>
    </lineage>
</organism>
<evidence type="ECO:0000256" key="5">
    <source>
        <dbReference type="ARBA" id="ARBA00023139"/>
    </source>
</evidence>
<comment type="function">
    <text evidence="1 8">The Vlp and Vsp proteins are antigenically distinct proteins, only one vlp or vsp gene is transcriptionally active at any one time. Switching between these genes is a mechanism of host immune response evasion.</text>
</comment>
<keyword evidence="6 8" id="KW-0998">Cell outer membrane</keyword>
<evidence type="ECO:0000313" key="9">
    <source>
        <dbReference type="EMBL" id="AHH13250.1"/>
    </source>
</evidence>
<evidence type="ECO:0000256" key="8">
    <source>
        <dbReference type="RuleBase" id="RU363105"/>
    </source>
</evidence>
<evidence type="ECO:0000256" key="1">
    <source>
        <dbReference type="ARBA" id="ARBA00003932"/>
    </source>
</evidence>
<protein>
    <recommendedName>
        <fullName evidence="8">Variable large protein</fullName>
    </recommendedName>
</protein>
<gene>
    <name evidence="9" type="ORF">BHO_0900051</name>
</gene>
<evidence type="ECO:0000256" key="7">
    <source>
        <dbReference type="ARBA" id="ARBA00023288"/>
    </source>
</evidence>
<dbReference type="EMBL" id="CP005719">
    <property type="protein sequence ID" value="AHH13250.1"/>
    <property type="molecule type" value="Genomic_DNA"/>
</dbReference>
<name>W5T1W4_BORHE</name>
<keyword evidence="4 8" id="KW-0472">Membrane</keyword>
<dbReference type="GO" id="GO:0009279">
    <property type="term" value="C:cell outer membrane"/>
    <property type="evidence" value="ECO:0007669"/>
    <property type="project" value="UniProtKB-SubCell"/>
</dbReference>
<dbReference type="Pfam" id="PF00921">
    <property type="entry name" value="Lipoprotein_2"/>
    <property type="match status" value="1"/>
</dbReference>
<reference evidence="9" key="1">
    <citation type="submission" date="2013-04" db="EMBL/GenBank/DDBJ databases">
        <title>Comparative Genomics of Relapsing Fever Spirochetes.</title>
        <authorList>
            <person name="Schwan T.G."/>
            <person name="Raffel S.J."/>
            <person name="Porcella S.F."/>
            <person name="Martens C.A."/>
            <person name="Bruno D.P."/>
            <person name="Ricklefs S.M."/>
            <person name="Barbian K.B."/>
        </authorList>
    </citation>
    <scope>NUCLEOTIDE SEQUENCE</scope>
    <source>
        <strain evidence="9">YBT</strain>
        <plasmid evidence="9">unnamed</plasmid>
    </source>
</reference>
<dbReference type="SUPFAM" id="SSF74748">
    <property type="entry name" value="Variable surface antigen VlsE"/>
    <property type="match status" value="1"/>
</dbReference>
<keyword evidence="3" id="KW-0732">Signal</keyword>
<keyword evidence="9" id="KW-0614">Plasmid</keyword>
<comment type="subcellular location">
    <subcellularLocation>
        <location evidence="2 8">Cell outer membrane</location>
        <topology evidence="2 8">Lipid-anchor</topology>
    </subcellularLocation>
</comment>
<sequence length="45" mass="4694">MKAIVDVVLKEGKADADATKDDSKKDIGKLFTATTDANRADNAAA</sequence>
<accession>W5T1W4</accession>
<keyword evidence="7 8" id="KW-0449">Lipoprotein</keyword>
<evidence type="ECO:0000256" key="2">
    <source>
        <dbReference type="ARBA" id="ARBA00004459"/>
    </source>
</evidence>
<dbReference type="AlphaFoldDB" id="W5T1W4"/>
<evidence type="ECO:0000256" key="4">
    <source>
        <dbReference type="ARBA" id="ARBA00023136"/>
    </source>
</evidence>
<evidence type="ECO:0000256" key="6">
    <source>
        <dbReference type="ARBA" id="ARBA00023237"/>
    </source>
</evidence>
<geneLocation type="plasmid" evidence="9">
    <name>unnamed</name>
</geneLocation>
<keyword evidence="5 8" id="KW-0564">Palmitate</keyword>
<dbReference type="HOGENOM" id="CLU_3196813_0_0_12"/>
<dbReference type="InterPro" id="IPR000680">
    <property type="entry name" value="Borrelia_lipo"/>
</dbReference>